<keyword evidence="2" id="KW-1185">Reference proteome</keyword>
<proteinExistence type="predicted"/>
<comment type="caution">
    <text evidence="1">The sequence shown here is derived from an EMBL/GenBank/DDBJ whole genome shotgun (WGS) entry which is preliminary data.</text>
</comment>
<organism evidence="1 2">
    <name type="scientific">Cichorium intybus</name>
    <name type="common">Chicory</name>
    <dbReference type="NCBI Taxonomy" id="13427"/>
    <lineage>
        <taxon>Eukaryota</taxon>
        <taxon>Viridiplantae</taxon>
        <taxon>Streptophyta</taxon>
        <taxon>Embryophyta</taxon>
        <taxon>Tracheophyta</taxon>
        <taxon>Spermatophyta</taxon>
        <taxon>Magnoliopsida</taxon>
        <taxon>eudicotyledons</taxon>
        <taxon>Gunneridae</taxon>
        <taxon>Pentapetalae</taxon>
        <taxon>asterids</taxon>
        <taxon>campanulids</taxon>
        <taxon>Asterales</taxon>
        <taxon>Asteraceae</taxon>
        <taxon>Cichorioideae</taxon>
        <taxon>Cichorieae</taxon>
        <taxon>Cichoriinae</taxon>
        <taxon>Cichorium</taxon>
    </lineage>
</organism>
<name>A0ACB9AFC1_CICIN</name>
<evidence type="ECO:0000313" key="2">
    <source>
        <dbReference type="Proteomes" id="UP001055811"/>
    </source>
</evidence>
<accession>A0ACB9AFC1</accession>
<gene>
    <name evidence="1" type="ORF">L2E82_38343</name>
</gene>
<dbReference type="EMBL" id="CM042015">
    <property type="protein sequence ID" value="KAI3708842.1"/>
    <property type="molecule type" value="Genomic_DNA"/>
</dbReference>
<reference evidence="2" key="1">
    <citation type="journal article" date="2022" name="Mol. Ecol. Resour.">
        <title>The genomes of chicory, endive, great burdock and yacon provide insights into Asteraceae palaeo-polyploidization history and plant inulin production.</title>
        <authorList>
            <person name="Fan W."/>
            <person name="Wang S."/>
            <person name="Wang H."/>
            <person name="Wang A."/>
            <person name="Jiang F."/>
            <person name="Liu H."/>
            <person name="Zhao H."/>
            <person name="Xu D."/>
            <person name="Zhang Y."/>
        </authorList>
    </citation>
    <scope>NUCLEOTIDE SEQUENCE [LARGE SCALE GENOMIC DNA]</scope>
    <source>
        <strain evidence="2">cv. Punajuju</strain>
    </source>
</reference>
<protein>
    <submittedName>
        <fullName evidence="1">Uncharacterized protein</fullName>
    </submittedName>
</protein>
<evidence type="ECO:0000313" key="1">
    <source>
        <dbReference type="EMBL" id="KAI3708842.1"/>
    </source>
</evidence>
<sequence length="158" mass="18048">MDGKEPEKVVCSGELVKEDDLEVTKWTLLVPGGGNDRVHLSGDLGKKEIIDLYFYHVGLFRLDNYRQAAIPGALQITCSKSDNFTELQCKIEDTLEASRPITIKKPIHKSLEIEANTVKFTANLTFQNIKQNRKTKSEEMKRELNTEMIPKFFHAYDT</sequence>
<dbReference type="Proteomes" id="UP001055811">
    <property type="component" value="Linkage Group LG07"/>
</dbReference>
<reference evidence="1 2" key="2">
    <citation type="journal article" date="2022" name="Mol. Ecol. Resour.">
        <title>The genomes of chicory, endive, great burdock and yacon provide insights into Asteraceae paleo-polyploidization history and plant inulin production.</title>
        <authorList>
            <person name="Fan W."/>
            <person name="Wang S."/>
            <person name="Wang H."/>
            <person name="Wang A."/>
            <person name="Jiang F."/>
            <person name="Liu H."/>
            <person name="Zhao H."/>
            <person name="Xu D."/>
            <person name="Zhang Y."/>
        </authorList>
    </citation>
    <scope>NUCLEOTIDE SEQUENCE [LARGE SCALE GENOMIC DNA]</scope>
    <source>
        <strain evidence="2">cv. Punajuju</strain>
        <tissue evidence="1">Leaves</tissue>
    </source>
</reference>